<evidence type="ECO:0000313" key="2">
    <source>
        <dbReference type="Proteomes" id="UP000572680"/>
    </source>
</evidence>
<dbReference type="NCBIfam" id="TIGR03544">
    <property type="entry name" value="DivI1A_domain"/>
    <property type="match status" value="4"/>
</dbReference>
<reference evidence="1 2" key="1">
    <citation type="submission" date="2020-08" db="EMBL/GenBank/DDBJ databases">
        <title>Genomic Encyclopedia of Type Strains, Phase IV (KMG-IV): sequencing the most valuable type-strain genomes for metagenomic binning, comparative biology and taxonomic classification.</title>
        <authorList>
            <person name="Goeker M."/>
        </authorList>
    </citation>
    <scope>NUCLEOTIDE SEQUENCE [LARGE SCALE GENOMIC DNA]</scope>
    <source>
        <strain evidence="1 2">DSM 44197</strain>
    </source>
</reference>
<accession>A0A7W3LJT3</accession>
<proteinExistence type="predicted"/>
<evidence type="ECO:0000313" key="1">
    <source>
        <dbReference type="EMBL" id="MBA8949367.1"/>
    </source>
</evidence>
<gene>
    <name evidence="1" type="ORF">HNR61_000965</name>
</gene>
<keyword evidence="2" id="KW-1185">Reference proteome</keyword>
<dbReference type="RefSeq" id="WP_182841808.1">
    <property type="nucleotide sequence ID" value="NZ_BAAALP010000003.1"/>
</dbReference>
<protein>
    <submittedName>
        <fullName evidence="1">DivIVA domain-containing protein</fullName>
    </submittedName>
</protein>
<organism evidence="1 2">
    <name type="scientific">Actinomadura namibiensis</name>
    <dbReference type="NCBI Taxonomy" id="182080"/>
    <lineage>
        <taxon>Bacteria</taxon>
        <taxon>Bacillati</taxon>
        <taxon>Actinomycetota</taxon>
        <taxon>Actinomycetes</taxon>
        <taxon>Streptosporangiales</taxon>
        <taxon>Thermomonosporaceae</taxon>
        <taxon>Actinomadura</taxon>
    </lineage>
</organism>
<comment type="caution">
    <text evidence="1">The sequence shown here is derived from an EMBL/GenBank/DDBJ whole genome shotgun (WGS) entry which is preliminary data.</text>
</comment>
<dbReference type="EMBL" id="JACJIA010000001">
    <property type="protein sequence ID" value="MBA8949367.1"/>
    <property type="molecule type" value="Genomic_DNA"/>
</dbReference>
<dbReference type="InterPro" id="IPR019933">
    <property type="entry name" value="DivIVA_domain"/>
</dbReference>
<dbReference type="Proteomes" id="UP000572680">
    <property type="component" value="Unassembled WGS sequence"/>
</dbReference>
<name>A0A7W3LJT3_ACTNM</name>
<sequence>MTKGSRVVVKTGGRLLLTRPPVVMRGYDRAQVDALLERIGKAFDGDGGLTAEEVRGTRLDVVMRGYDRRVVDELLMECVRRLRASGPRTRRAGRPRANPEWLIGWIQSARFGRAGLRTGYDVRDVDAFLDRVVAGLRGPAAPVAASDVRECAFRTVRFGAAYDEGEVDRFLEQLAVALERR</sequence>
<dbReference type="Gene3D" id="6.10.250.660">
    <property type="match status" value="2"/>
</dbReference>
<dbReference type="AlphaFoldDB" id="A0A7W3LJT3"/>